<evidence type="ECO:0000313" key="2">
    <source>
        <dbReference type="EMBL" id="EKT52848.1"/>
    </source>
</evidence>
<comment type="caution">
    <text evidence="2">The sequence shown here is derived from an EMBL/GenBank/DDBJ whole genome shotgun (WGS) entry which is preliminary data.</text>
</comment>
<organism evidence="2 3">
    <name type="scientific">Providencia sneebia DSM 19967</name>
    <dbReference type="NCBI Taxonomy" id="1141660"/>
    <lineage>
        <taxon>Bacteria</taxon>
        <taxon>Pseudomonadati</taxon>
        <taxon>Pseudomonadota</taxon>
        <taxon>Gammaproteobacteria</taxon>
        <taxon>Enterobacterales</taxon>
        <taxon>Morganellaceae</taxon>
        <taxon>Providencia</taxon>
    </lineage>
</organism>
<accession>K8VXB5</accession>
<sequence length="96" mass="10714">MKLKLIAFSGLMIVSSAALSAPLQLDEEILKEKAAFSLGVQKDRVTIEESDRTPEKLTEYFNAIYKNKTYQCYVSHLKDSISDAVCRPTDGSDLPK</sequence>
<dbReference type="HOGENOM" id="CLU_182874_0_0_6"/>
<keyword evidence="1" id="KW-0732">Signal</keyword>
<feature type="chain" id="PRO_5003920976" description="Lipoprotein" evidence="1">
    <location>
        <begin position="21"/>
        <end position="96"/>
    </location>
</feature>
<dbReference type="Proteomes" id="UP000010290">
    <property type="component" value="Plasmid pPSN2"/>
</dbReference>
<dbReference type="OrthoDB" id="6893199at2"/>
<keyword evidence="2" id="KW-0614">Plasmid</keyword>
<keyword evidence="3" id="KW-1185">Reference proteome</keyword>
<reference evidence="2 3" key="1">
    <citation type="journal article" date="2012" name="BMC Genomics">
        <title>Comparative genomics of bacteria in the genus Providencia isolated from wild Drosophila melanogaster.</title>
        <authorList>
            <person name="Galac M.R."/>
            <person name="Lazzaro B.P."/>
        </authorList>
    </citation>
    <scope>NUCLEOTIDE SEQUENCE [LARGE SCALE GENOMIC DNA]</scope>
    <source>
        <strain evidence="2 3">DSM 19967</strain>
        <plasmid evidence="2">pPSN2</plasmid>
    </source>
</reference>
<feature type="signal peptide" evidence="1">
    <location>
        <begin position="1"/>
        <end position="20"/>
    </location>
</feature>
<evidence type="ECO:0000256" key="1">
    <source>
        <dbReference type="SAM" id="SignalP"/>
    </source>
</evidence>
<evidence type="ECO:0008006" key="4">
    <source>
        <dbReference type="Google" id="ProtNLM"/>
    </source>
</evidence>
<evidence type="ECO:0000313" key="3">
    <source>
        <dbReference type="Proteomes" id="UP000010290"/>
    </source>
</evidence>
<dbReference type="PATRIC" id="fig|1141660.3.peg.3272"/>
<protein>
    <recommendedName>
        <fullName evidence="4">Lipoprotein</fullName>
    </recommendedName>
</protein>
<gene>
    <name evidence="2" type="ORF">OO7_16360</name>
</gene>
<dbReference type="AlphaFoldDB" id="K8VXB5"/>
<dbReference type="EMBL" id="AKKN01000016">
    <property type="protein sequence ID" value="EKT52848.1"/>
    <property type="molecule type" value="Genomic_DNA"/>
</dbReference>
<proteinExistence type="predicted"/>
<geneLocation type="plasmid" evidence="2 3">
    <name>pPSN2</name>
</geneLocation>
<dbReference type="RefSeq" id="WP_008916997.1">
    <property type="nucleotide sequence ID" value="NZ_CM001854.1"/>
</dbReference>
<name>K8VXB5_9GAMM</name>